<feature type="transmembrane region" description="Helical" evidence="5">
    <location>
        <begin position="131"/>
        <end position="152"/>
    </location>
</feature>
<gene>
    <name evidence="7" type="ORF">SAMN05216287_2180</name>
</gene>
<evidence type="ECO:0000256" key="2">
    <source>
        <dbReference type="ARBA" id="ARBA00022692"/>
    </source>
</evidence>
<feature type="transmembrane region" description="Helical" evidence="5">
    <location>
        <begin position="69"/>
        <end position="91"/>
    </location>
</feature>
<protein>
    <recommendedName>
        <fullName evidence="6">Yip1 domain-containing protein</fullName>
    </recommendedName>
</protein>
<comment type="subcellular location">
    <subcellularLocation>
        <location evidence="1">Membrane</location>
        <topology evidence="1">Multi-pass membrane protein</topology>
    </subcellularLocation>
</comment>
<keyword evidence="4 5" id="KW-0472">Membrane</keyword>
<evidence type="ECO:0000259" key="6">
    <source>
        <dbReference type="Pfam" id="PF04893"/>
    </source>
</evidence>
<evidence type="ECO:0000313" key="7">
    <source>
        <dbReference type="EMBL" id="SDX12907.1"/>
    </source>
</evidence>
<dbReference type="AlphaFoldDB" id="A0A1H2Z6E8"/>
<evidence type="ECO:0000256" key="3">
    <source>
        <dbReference type="ARBA" id="ARBA00022989"/>
    </source>
</evidence>
<evidence type="ECO:0000256" key="1">
    <source>
        <dbReference type="ARBA" id="ARBA00004141"/>
    </source>
</evidence>
<keyword evidence="3 5" id="KW-1133">Transmembrane helix</keyword>
<sequence length="220" mass="24673">MTPHFVSLMTHPDRAWVDIRNEEQANSSHYLGHLFLLALIPAICLFVGTTITGWTLVENETVRLDSSSALQLSVLLYLSSLFGVFLMGAFVRWMTRTFDARPTLNQCIGFVAYMVTPLFLAGLAALYPSRWLAVIVLPIAAAYSAYLLFIGLPKFMRIPREKGMLFSASVLGVGILMLVHTLVSMILFWMLMLQPTYERTAPDQAYPTVQERPNEVPKGL</sequence>
<dbReference type="RefSeq" id="WP_090227788.1">
    <property type="nucleotide sequence ID" value="NZ_FNNU01000003.1"/>
</dbReference>
<feature type="transmembrane region" description="Helical" evidence="5">
    <location>
        <begin position="103"/>
        <end position="125"/>
    </location>
</feature>
<accession>A0A1H2Z6E8</accession>
<dbReference type="GO" id="GO:0016020">
    <property type="term" value="C:membrane"/>
    <property type="evidence" value="ECO:0007669"/>
    <property type="project" value="UniProtKB-SubCell"/>
</dbReference>
<evidence type="ECO:0000256" key="5">
    <source>
        <dbReference type="SAM" id="Phobius"/>
    </source>
</evidence>
<dbReference type="STRING" id="1007099.SAMN05216287_2180"/>
<dbReference type="InterPro" id="IPR006977">
    <property type="entry name" value="Yip1_dom"/>
</dbReference>
<reference evidence="8" key="1">
    <citation type="submission" date="2016-10" db="EMBL/GenBank/DDBJ databases">
        <authorList>
            <person name="Varghese N."/>
            <person name="Submissions S."/>
        </authorList>
    </citation>
    <scope>NUCLEOTIDE SEQUENCE [LARGE SCALE GENOMIC DNA]</scope>
    <source>
        <strain evidence="8">NRRL B-59562</strain>
    </source>
</reference>
<feature type="transmembrane region" description="Helical" evidence="5">
    <location>
        <begin position="164"/>
        <end position="192"/>
    </location>
</feature>
<dbReference type="EMBL" id="FNNU01000003">
    <property type="protein sequence ID" value="SDX12907.1"/>
    <property type="molecule type" value="Genomic_DNA"/>
</dbReference>
<dbReference type="OrthoDB" id="9808452at2"/>
<keyword evidence="8" id="KW-1185">Reference proteome</keyword>
<keyword evidence="2 5" id="KW-0812">Transmembrane</keyword>
<proteinExistence type="predicted"/>
<name>A0A1H2Z6E8_9PSED</name>
<feature type="domain" description="Yip1" evidence="6">
    <location>
        <begin position="7"/>
        <end position="179"/>
    </location>
</feature>
<dbReference type="Pfam" id="PF04893">
    <property type="entry name" value="Yip1"/>
    <property type="match status" value="1"/>
</dbReference>
<evidence type="ECO:0000313" key="8">
    <source>
        <dbReference type="Proteomes" id="UP000243778"/>
    </source>
</evidence>
<feature type="transmembrane region" description="Helical" evidence="5">
    <location>
        <begin position="34"/>
        <end position="57"/>
    </location>
</feature>
<evidence type="ECO:0000256" key="4">
    <source>
        <dbReference type="ARBA" id="ARBA00023136"/>
    </source>
</evidence>
<organism evidence="7 8">
    <name type="scientific">Pseudomonas kuykendallii</name>
    <dbReference type="NCBI Taxonomy" id="1007099"/>
    <lineage>
        <taxon>Bacteria</taxon>
        <taxon>Pseudomonadati</taxon>
        <taxon>Pseudomonadota</taxon>
        <taxon>Gammaproteobacteria</taxon>
        <taxon>Pseudomonadales</taxon>
        <taxon>Pseudomonadaceae</taxon>
        <taxon>Pseudomonas</taxon>
    </lineage>
</organism>
<dbReference type="Proteomes" id="UP000243778">
    <property type="component" value="Unassembled WGS sequence"/>
</dbReference>